<evidence type="ECO:0000313" key="1">
    <source>
        <dbReference type="EMBL" id="KXS09044.1"/>
    </source>
</evidence>
<name>A0A138ZX62_GONPJ</name>
<accession>A0A138ZX62</accession>
<protein>
    <submittedName>
        <fullName evidence="1">Uncharacterized protein</fullName>
    </submittedName>
</protein>
<dbReference type="Proteomes" id="UP000070544">
    <property type="component" value="Unassembled WGS sequence"/>
</dbReference>
<keyword evidence="2" id="KW-1185">Reference proteome</keyword>
<reference evidence="1 2" key="1">
    <citation type="journal article" date="2015" name="Genome Biol. Evol.">
        <title>Phylogenomic analyses indicate that early fungi evolved digesting cell walls of algal ancestors of land plants.</title>
        <authorList>
            <person name="Chang Y."/>
            <person name="Wang S."/>
            <person name="Sekimoto S."/>
            <person name="Aerts A.L."/>
            <person name="Choi C."/>
            <person name="Clum A."/>
            <person name="LaButti K.M."/>
            <person name="Lindquist E.A."/>
            <person name="Yee Ngan C."/>
            <person name="Ohm R.A."/>
            <person name="Salamov A.A."/>
            <person name="Grigoriev I.V."/>
            <person name="Spatafora J.W."/>
            <person name="Berbee M.L."/>
        </authorList>
    </citation>
    <scope>NUCLEOTIDE SEQUENCE [LARGE SCALE GENOMIC DNA]</scope>
    <source>
        <strain evidence="1 2">JEL478</strain>
    </source>
</reference>
<dbReference type="EMBL" id="KQ965896">
    <property type="protein sequence ID" value="KXS09044.1"/>
    <property type="molecule type" value="Genomic_DNA"/>
</dbReference>
<sequence>MQTLLNGTSSPQILAPDTTIGSEMWPEDWSKRVLDLYFQGRVGGGIPGRNLMEQEN</sequence>
<dbReference type="AlphaFoldDB" id="A0A138ZX62"/>
<organism evidence="1 2">
    <name type="scientific">Gonapodya prolifera (strain JEL478)</name>
    <name type="common">Monoblepharis prolifera</name>
    <dbReference type="NCBI Taxonomy" id="1344416"/>
    <lineage>
        <taxon>Eukaryota</taxon>
        <taxon>Fungi</taxon>
        <taxon>Fungi incertae sedis</taxon>
        <taxon>Chytridiomycota</taxon>
        <taxon>Chytridiomycota incertae sedis</taxon>
        <taxon>Monoblepharidomycetes</taxon>
        <taxon>Monoblepharidales</taxon>
        <taxon>Gonapodyaceae</taxon>
        <taxon>Gonapodya</taxon>
    </lineage>
</organism>
<gene>
    <name evidence="1" type="ORF">M427DRAFT_257668</name>
</gene>
<dbReference type="OrthoDB" id="2134434at2759"/>
<proteinExistence type="predicted"/>
<evidence type="ECO:0000313" key="2">
    <source>
        <dbReference type="Proteomes" id="UP000070544"/>
    </source>
</evidence>